<dbReference type="AlphaFoldDB" id="A0A9D2FPQ2"/>
<accession>A0A9D2FPQ2</accession>
<proteinExistence type="predicted"/>
<reference evidence="1" key="1">
    <citation type="journal article" date="2021" name="PeerJ">
        <title>Extensive microbial diversity within the chicken gut microbiome revealed by metagenomics and culture.</title>
        <authorList>
            <person name="Gilroy R."/>
            <person name="Ravi A."/>
            <person name="Getino M."/>
            <person name="Pursley I."/>
            <person name="Horton D.L."/>
            <person name="Alikhan N.F."/>
            <person name="Baker D."/>
            <person name="Gharbi K."/>
            <person name="Hall N."/>
            <person name="Watson M."/>
            <person name="Adriaenssens E.M."/>
            <person name="Foster-Nyarko E."/>
            <person name="Jarju S."/>
            <person name="Secka A."/>
            <person name="Antonio M."/>
            <person name="Oren A."/>
            <person name="Chaudhuri R.R."/>
            <person name="La Ragione R."/>
            <person name="Hildebrand F."/>
            <person name="Pallen M.J."/>
        </authorList>
    </citation>
    <scope>NUCLEOTIDE SEQUENCE</scope>
    <source>
        <strain evidence="1">1068</strain>
    </source>
</reference>
<organism evidence="1 2">
    <name type="scientific">Candidatus Blautia pullicola</name>
    <dbReference type="NCBI Taxonomy" id="2838498"/>
    <lineage>
        <taxon>Bacteria</taxon>
        <taxon>Bacillati</taxon>
        <taxon>Bacillota</taxon>
        <taxon>Clostridia</taxon>
        <taxon>Lachnospirales</taxon>
        <taxon>Lachnospiraceae</taxon>
        <taxon>Blautia</taxon>
    </lineage>
</organism>
<dbReference type="EMBL" id="DXBG01000014">
    <property type="protein sequence ID" value="HIZ64376.1"/>
    <property type="molecule type" value="Genomic_DNA"/>
</dbReference>
<comment type="caution">
    <text evidence="1">The sequence shown here is derived from an EMBL/GenBank/DDBJ whole genome shotgun (WGS) entry which is preliminary data.</text>
</comment>
<sequence>MFRLMGSIYKDTHILKSTVIEDDRETTRTKKVFHALDCICHEFDLPSPIWLDSNIKDFQKFSKVRFYQDNFIETIDFDYFELHIIEED</sequence>
<name>A0A9D2FPQ2_9FIRM</name>
<gene>
    <name evidence="1" type="ORF">H9809_00490</name>
</gene>
<reference evidence="1" key="2">
    <citation type="submission" date="2021-04" db="EMBL/GenBank/DDBJ databases">
        <authorList>
            <person name="Gilroy R."/>
        </authorList>
    </citation>
    <scope>NUCLEOTIDE SEQUENCE</scope>
    <source>
        <strain evidence="1">1068</strain>
    </source>
</reference>
<protein>
    <submittedName>
        <fullName evidence="1">Uncharacterized protein</fullName>
    </submittedName>
</protein>
<dbReference type="Proteomes" id="UP000824056">
    <property type="component" value="Unassembled WGS sequence"/>
</dbReference>
<evidence type="ECO:0000313" key="1">
    <source>
        <dbReference type="EMBL" id="HIZ64376.1"/>
    </source>
</evidence>
<evidence type="ECO:0000313" key="2">
    <source>
        <dbReference type="Proteomes" id="UP000824056"/>
    </source>
</evidence>